<dbReference type="InterPro" id="IPR018834">
    <property type="entry name" value="DNA/RNA-bd_Est1-type"/>
</dbReference>
<accession>A0A2N5SVG7</accession>
<feature type="compositionally biased region" description="Basic and acidic residues" evidence="1">
    <location>
        <begin position="9"/>
        <end position="19"/>
    </location>
</feature>
<evidence type="ECO:0000313" key="4">
    <source>
        <dbReference type="EMBL" id="PLW17238.1"/>
    </source>
</evidence>
<feature type="region of interest" description="Disordered" evidence="1">
    <location>
        <begin position="179"/>
        <end position="202"/>
    </location>
</feature>
<protein>
    <recommendedName>
        <fullName evidence="6">DNA/RNA-binding domain-containing protein</fullName>
    </recommendedName>
</protein>
<feature type="domain" description="Telomerase activating protein Est1-like N-terminal" evidence="3">
    <location>
        <begin position="148"/>
        <end position="302"/>
    </location>
</feature>
<dbReference type="Pfam" id="PF10374">
    <property type="entry name" value="EST1"/>
    <property type="match status" value="1"/>
</dbReference>
<feature type="domain" description="DNA/RNA-binding" evidence="2">
    <location>
        <begin position="337"/>
        <end position="657"/>
    </location>
</feature>
<feature type="region of interest" description="Disordered" evidence="1">
    <location>
        <begin position="826"/>
        <end position="849"/>
    </location>
</feature>
<reference evidence="4 5" key="1">
    <citation type="submission" date="2017-11" db="EMBL/GenBank/DDBJ databases">
        <title>De novo assembly and phasing of dikaryotic genomes from two isolates of Puccinia coronata f. sp. avenae, the causal agent of oat crown rust.</title>
        <authorList>
            <person name="Miller M.E."/>
            <person name="Zhang Y."/>
            <person name="Omidvar V."/>
            <person name="Sperschneider J."/>
            <person name="Schwessinger B."/>
            <person name="Raley C."/>
            <person name="Palmer J.M."/>
            <person name="Garnica D."/>
            <person name="Upadhyaya N."/>
            <person name="Rathjen J."/>
            <person name="Taylor J.M."/>
            <person name="Park R.F."/>
            <person name="Dodds P.N."/>
            <person name="Hirsch C.D."/>
            <person name="Kianian S.F."/>
            <person name="Figueroa M."/>
        </authorList>
    </citation>
    <scope>NUCLEOTIDE SEQUENCE [LARGE SCALE GENOMIC DNA]</scope>
    <source>
        <strain evidence="4">12NC29</strain>
    </source>
</reference>
<feature type="region of interest" description="Disordered" evidence="1">
    <location>
        <begin position="658"/>
        <end position="681"/>
    </location>
</feature>
<sequence>MASPSAACDQRRDCIEPQRHTRKSRQGKQAGRAKQDVVDSDSSSHSATFQYDFPCLALKSITDNLKAQHPLIMPNCDFSSSLVRHIKSLASTLKQSLLNQEPWSTTIEHHRKCLRQQYLALIFYLNSENPGSSQPSVAVKSYALEAINLLWLDTSYGLINIYRNKLGTIDREIERTAPTNHKKLGPKNQRVHSDRIHASSPSVGPVARRKLLQQFRSFLRAEDTFWKSLIHRLINHYHVDTAKGCLKILKIYNDPAGLEEFRVPAHEQVDGQNLASSTTEGILLVHKALICFGDLIRYGELYARTGRQSSPFSGSKSQPRQKLDKNSVVERDWSRSQDCYAQARLLIPTNGNPSNQLAILSSYIPDVVSSVYYYYRALCVKNPFPTARQNLGGCFARALAKMKETDSSKAVSGPQELPLASSDSRANPDKTVSELKSCFIALHGSLYTRASDPFADGHTKLCCQFTNHLKDRLLPPELILRMVATCMGAVWYARVCVGTTATRPRNSDHSDSRAHPTAHLCTTEVNATVLFLLFSAALLSVAKDELASIDGLSSQGDLSQNMPAVLRRILPAMRIISKWVLSGHFDHINRVKLRLVRLKKHKLSSQLVSAEAEFWAQYHQAIQLAKQHFPIDKLPLLDNSVKLEEDLELAGFLPTERARKLEQSESSKPSDQFGLPPACEAHHPNEEHLMRLGDLQRDADRIEAKLSATQPNLAESHKSAQAIEVDQNESKNHQMPPFVKPPTPPKPAAEDPVHTTHALSDEYDNETDEEDPVELAMRAVVAQQMDNEQATRSHDTLMLQSLNNSRDVTTDEDEDDDDEVILYLTNPPTGTADRPGNSTSSMGPSATAQFTSGISDTVQLSSILDPTPVKPAGSNVSTAADLLASIMSAPIASPNHSHGPPNPTMPPSVPAAARWNPLPPDEQISPGLPLRTPVARRAPRHGGRIPSVSLPKPAEASAKTNIWSTLPPSSSFSSMEPNVIMASDWPASAAFLGHVE</sequence>
<feature type="region of interest" description="Disordered" evidence="1">
    <location>
        <begin position="308"/>
        <end position="330"/>
    </location>
</feature>
<evidence type="ECO:0000259" key="2">
    <source>
        <dbReference type="Pfam" id="PF10373"/>
    </source>
</evidence>
<feature type="compositionally biased region" description="Basic and acidic residues" evidence="1">
    <location>
        <begin position="321"/>
        <end position="330"/>
    </location>
</feature>
<evidence type="ECO:0000259" key="3">
    <source>
        <dbReference type="Pfam" id="PF10374"/>
    </source>
</evidence>
<keyword evidence="5" id="KW-1185">Reference proteome</keyword>
<evidence type="ECO:0000313" key="5">
    <source>
        <dbReference type="Proteomes" id="UP000235388"/>
    </source>
</evidence>
<evidence type="ECO:0008006" key="6">
    <source>
        <dbReference type="Google" id="ProtNLM"/>
    </source>
</evidence>
<dbReference type="InterPro" id="IPR019458">
    <property type="entry name" value="Est1-like_N"/>
</dbReference>
<organism evidence="4 5">
    <name type="scientific">Puccinia coronata f. sp. avenae</name>
    <dbReference type="NCBI Taxonomy" id="200324"/>
    <lineage>
        <taxon>Eukaryota</taxon>
        <taxon>Fungi</taxon>
        <taxon>Dikarya</taxon>
        <taxon>Basidiomycota</taxon>
        <taxon>Pucciniomycotina</taxon>
        <taxon>Pucciniomycetes</taxon>
        <taxon>Pucciniales</taxon>
        <taxon>Pucciniaceae</taxon>
        <taxon>Puccinia</taxon>
    </lineage>
</organism>
<evidence type="ECO:0000256" key="1">
    <source>
        <dbReference type="SAM" id="MobiDB-lite"/>
    </source>
</evidence>
<feature type="compositionally biased region" description="Polar residues" evidence="1">
    <location>
        <begin position="308"/>
        <end position="320"/>
    </location>
</feature>
<feature type="region of interest" description="Disordered" evidence="1">
    <location>
        <begin position="1"/>
        <end position="46"/>
    </location>
</feature>
<dbReference type="PANTHER" id="PTHR15696:SF36">
    <property type="entry name" value="NONSENSE-MEDIATED MRNA DECAY FACTOR"/>
    <property type="match status" value="1"/>
</dbReference>
<dbReference type="OrthoDB" id="69928at2759"/>
<dbReference type="InterPro" id="IPR011990">
    <property type="entry name" value="TPR-like_helical_dom_sf"/>
</dbReference>
<name>A0A2N5SVG7_9BASI</name>
<dbReference type="Proteomes" id="UP000235388">
    <property type="component" value="Unassembled WGS sequence"/>
</dbReference>
<dbReference type="PANTHER" id="PTHR15696">
    <property type="entry name" value="SMG-7 SUPPRESSOR WITH MORPHOLOGICAL EFFECT ON GENITALIA PROTEIN 7"/>
    <property type="match status" value="1"/>
</dbReference>
<dbReference type="Pfam" id="PF10373">
    <property type="entry name" value="EST1_DNA_bind"/>
    <property type="match status" value="1"/>
</dbReference>
<dbReference type="STRING" id="200324.A0A2N5SVG7"/>
<dbReference type="AlphaFoldDB" id="A0A2N5SVG7"/>
<feature type="compositionally biased region" description="Acidic residues" evidence="1">
    <location>
        <begin position="761"/>
        <end position="770"/>
    </location>
</feature>
<comment type="caution">
    <text evidence="4">The sequence shown here is derived from an EMBL/GenBank/DDBJ whole genome shotgun (WGS) entry which is preliminary data.</text>
</comment>
<feature type="compositionally biased region" description="Polar residues" evidence="1">
    <location>
        <begin position="836"/>
        <end position="849"/>
    </location>
</feature>
<proteinExistence type="predicted"/>
<feature type="compositionally biased region" description="Pro residues" evidence="1">
    <location>
        <begin position="738"/>
        <end position="747"/>
    </location>
</feature>
<dbReference type="SUPFAM" id="SSF48452">
    <property type="entry name" value="TPR-like"/>
    <property type="match status" value="1"/>
</dbReference>
<dbReference type="EMBL" id="PGCJ01000853">
    <property type="protein sequence ID" value="PLW17238.1"/>
    <property type="molecule type" value="Genomic_DNA"/>
</dbReference>
<gene>
    <name evidence="4" type="ORF">PCANC_11605</name>
</gene>
<feature type="region of interest" description="Disordered" evidence="1">
    <location>
        <begin position="406"/>
        <end position="428"/>
    </location>
</feature>
<dbReference type="InterPro" id="IPR045153">
    <property type="entry name" value="Est1/Ebs1-like"/>
</dbReference>
<dbReference type="Gene3D" id="1.25.40.10">
    <property type="entry name" value="Tetratricopeptide repeat domain"/>
    <property type="match status" value="1"/>
</dbReference>
<feature type="region of interest" description="Disordered" evidence="1">
    <location>
        <begin position="728"/>
        <end position="770"/>
    </location>
</feature>